<proteinExistence type="predicted"/>
<dbReference type="SUPFAM" id="SSF53448">
    <property type="entry name" value="Nucleotide-diphospho-sugar transferases"/>
    <property type="match status" value="1"/>
</dbReference>
<dbReference type="InterPro" id="IPR025877">
    <property type="entry name" value="MobA-like_NTP_Trfase"/>
</dbReference>
<dbReference type="GO" id="GO:0016787">
    <property type="term" value="F:hydrolase activity"/>
    <property type="evidence" value="ECO:0007669"/>
    <property type="project" value="UniProtKB-KW"/>
</dbReference>
<keyword evidence="2" id="KW-0378">Hydrolase</keyword>
<dbReference type="Gene3D" id="3.90.550.10">
    <property type="entry name" value="Spore Coat Polysaccharide Biosynthesis Protein SpsA, Chain A"/>
    <property type="match status" value="1"/>
</dbReference>
<accession>K8EBX8</accession>
<keyword evidence="3" id="KW-1185">Reference proteome</keyword>
<evidence type="ECO:0000313" key="3">
    <source>
        <dbReference type="Proteomes" id="UP000009315"/>
    </source>
</evidence>
<dbReference type="eggNOG" id="COG2068">
    <property type="taxonomic scope" value="Bacteria"/>
</dbReference>
<dbReference type="OrthoDB" id="285216at2"/>
<comment type="caution">
    <text evidence="2">The sequence shown here is derived from an EMBL/GenBank/DDBJ whole genome shotgun (WGS) entry which is preliminary data.</text>
</comment>
<organism evidence="2 3">
    <name type="scientific">Desulforamulus hydrothermalis Lam5 = DSM 18033</name>
    <dbReference type="NCBI Taxonomy" id="1121428"/>
    <lineage>
        <taxon>Bacteria</taxon>
        <taxon>Bacillati</taxon>
        <taxon>Bacillota</taxon>
        <taxon>Clostridia</taxon>
        <taxon>Eubacteriales</taxon>
        <taxon>Peptococcaceae</taxon>
        <taxon>Desulforamulus</taxon>
    </lineage>
</organism>
<reference evidence="2 3" key="1">
    <citation type="journal article" date="2013" name="Genome Announc.">
        <title>Genome Sequence of the Sulfate-Reducing Bacterium Desulfotomaculum hydrothermale Lam5(T).</title>
        <authorList>
            <person name="Amin O."/>
            <person name="Fardeau M.L."/>
            <person name="Valette O."/>
            <person name="Hirschler-Rea A."/>
            <person name="Barbe V."/>
            <person name="Medigue C."/>
            <person name="Vacherie B."/>
            <person name="Ollivier B."/>
            <person name="Bertin P.N."/>
            <person name="Dolla A."/>
        </authorList>
    </citation>
    <scope>NUCLEOTIDE SEQUENCE [LARGE SCALE GENOMIC DNA]</scope>
    <source>
        <strain evidence="3">Lam5 / DSM 18033</strain>
    </source>
</reference>
<evidence type="ECO:0000259" key="1">
    <source>
        <dbReference type="Pfam" id="PF12804"/>
    </source>
</evidence>
<dbReference type="STRING" id="1121428.DESHY_60380"/>
<dbReference type="RefSeq" id="WP_008413096.1">
    <property type="nucleotide sequence ID" value="NZ_CAOS01000013.1"/>
</dbReference>
<dbReference type="GO" id="GO:0016779">
    <property type="term" value="F:nucleotidyltransferase activity"/>
    <property type="evidence" value="ECO:0007669"/>
    <property type="project" value="UniProtKB-ARBA"/>
</dbReference>
<dbReference type="EMBL" id="CAOS01000013">
    <property type="protein sequence ID" value="CCO09208.1"/>
    <property type="molecule type" value="Genomic_DNA"/>
</dbReference>
<dbReference type="InterPro" id="IPR029044">
    <property type="entry name" value="Nucleotide-diphossugar_trans"/>
</dbReference>
<dbReference type="Pfam" id="PF12804">
    <property type="entry name" value="NTP_transf_3"/>
    <property type="match status" value="1"/>
</dbReference>
<evidence type="ECO:0000313" key="2">
    <source>
        <dbReference type="EMBL" id="CCO09208.1"/>
    </source>
</evidence>
<dbReference type="AlphaFoldDB" id="K8EBX8"/>
<feature type="domain" description="MobA-like NTP transferase" evidence="1">
    <location>
        <begin position="11"/>
        <end position="168"/>
    </location>
</feature>
<dbReference type="PANTHER" id="PTHR43777">
    <property type="entry name" value="MOLYBDENUM COFACTOR CYTIDYLYLTRANSFERASE"/>
    <property type="match status" value="1"/>
</dbReference>
<dbReference type="CDD" id="cd04182">
    <property type="entry name" value="GT_2_like_f"/>
    <property type="match status" value="1"/>
</dbReference>
<name>K8EBX8_9FIRM</name>
<dbReference type="PANTHER" id="PTHR43777:SF1">
    <property type="entry name" value="MOLYBDENUM COFACTOR CYTIDYLYLTRANSFERASE"/>
    <property type="match status" value="1"/>
</dbReference>
<gene>
    <name evidence="2" type="ORF">DESHY_60380</name>
</gene>
<sequence>MNRSNKEKIAALILAAGFSSRMGTFKPLLQLGNITIIERVVTTFRCAGITDIKVVIGHRASEMRKVLYTLPVDAIENRDYARGMFSSVKAGVKAIKPGADAFFLLPTDIPLIQPRTLDQIVQAFQSHRAGVIYPCFDGERGHPPLISTFYIEKILSWSGEGGLRSLMRGWETESMDLEVNDQWILMDMDTPEDYHRIQDMYGKTIYQRNRNACPF</sequence>
<dbReference type="Proteomes" id="UP000009315">
    <property type="component" value="Unassembled WGS sequence"/>
</dbReference>
<protein>
    <submittedName>
        <fullName evidence="2">Metal dependent phosphohydrolase</fullName>
    </submittedName>
</protein>